<gene>
    <name evidence="4" type="ORF">C7S18_13690</name>
</gene>
<evidence type="ECO:0000259" key="3">
    <source>
        <dbReference type="PROSITE" id="PS50943"/>
    </source>
</evidence>
<dbReference type="Proteomes" id="UP000241074">
    <property type="component" value="Chromosome"/>
</dbReference>
<sequence>MSRRKHRRNPRPSDAAGSNPQQTALIATTEPLAAEAAQTADQAAVEHEPESESELDTLPRQPEAAPVIGILAAEPALLIPPSTPSTMTITVDEPTLGARLKRGREAKSWSREDMAQRLRLPVSRIQEIEQDRFDQLGVVVYARSYLLRFAKLVDVPEILVRKQFPEVEAPAVVSRAASEPQANRRVQKWGRLASMVGLTAVLALSVFSFSRWQMPTTVQVRSLESPELPAAPAEAPVATPASAPNPAPTFAASFEANQPAGDPTTAERRDPTMAVQPAAAQPMAVQPAAAQPAPETLMASMTPMPPSRPTLAPGDHEITLTATDDSWMEVVEVGGRRIDQGLLRAGDSRRYVTRVPVRVRIGNSGGVQLKADGSLIDLVPLARRNVANLELFGASEKPPTQVESDASVESL</sequence>
<dbReference type="PANTHER" id="PTHR34475">
    <property type="match status" value="1"/>
</dbReference>
<dbReference type="RefSeq" id="WP_106892100.1">
    <property type="nucleotide sequence ID" value="NZ_CP027860.1"/>
</dbReference>
<dbReference type="Pfam" id="PF13413">
    <property type="entry name" value="HTH_25"/>
    <property type="match status" value="1"/>
</dbReference>
<dbReference type="Pfam" id="PF13464">
    <property type="entry name" value="RodZ_C"/>
    <property type="match status" value="1"/>
</dbReference>
<dbReference type="AlphaFoldDB" id="A0A2P1PTM7"/>
<dbReference type="CDD" id="cd00093">
    <property type="entry name" value="HTH_XRE"/>
    <property type="match status" value="1"/>
</dbReference>
<evidence type="ECO:0000313" key="4">
    <source>
        <dbReference type="EMBL" id="AVP98180.1"/>
    </source>
</evidence>
<dbReference type="InterPro" id="IPR050400">
    <property type="entry name" value="Bact_Cytoskel_RodZ"/>
</dbReference>
<feature type="transmembrane region" description="Helical" evidence="2">
    <location>
        <begin position="192"/>
        <end position="212"/>
    </location>
</feature>
<feature type="domain" description="HTH cro/C1-type" evidence="3">
    <location>
        <begin position="100"/>
        <end position="132"/>
    </location>
</feature>
<keyword evidence="5" id="KW-1185">Reference proteome</keyword>
<keyword evidence="2" id="KW-1133">Transmembrane helix</keyword>
<name>A0A2P1PTM7_9GAMM</name>
<keyword evidence="2" id="KW-0472">Membrane</keyword>
<reference evidence="4 5" key="2">
    <citation type="submission" date="2018-03" db="EMBL/GenBank/DDBJ databases">
        <authorList>
            <person name="Keele B.F."/>
        </authorList>
    </citation>
    <scope>NUCLEOTIDE SEQUENCE [LARGE SCALE GENOMIC DNA]</scope>
    <source>
        <strain evidence="4 5">D13</strain>
    </source>
</reference>
<dbReference type="OrthoDB" id="9790252at2"/>
<evidence type="ECO:0000256" key="2">
    <source>
        <dbReference type="SAM" id="Phobius"/>
    </source>
</evidence>
<proteinExistence type="predicted"/>
<dbReference type="InterPro" id="IPR010982">
    <property type="entry name" value="Lambda_DNA-bd_dom_sf"/>
</dbReference>
<feature type="compositionally biased region" description="Basic residues" evidence="1">
    <location>
        <begin position="1"/>
        <end position="10"/>
    </location>
</feature>
<dbReference type="PROSITE" id="PS50943">
    <property type="entry name" value="HTH_CROC1"/>
    <property type="match status" value="1"/>
</dbReference>
<dbReference type="PANTHER" id="PTHR34475:SF1">
    <property type="entry name" value="CYTOSKELETON PROTEIN RODZ"/>
    <property type="match status" value="1"/>
</dbReference>
<dbReference type="GO" id="GO:0003677">
    <property type="term" value="F:DNA binding"/>
    <property type="evidence" value="ECO:0007669"/>
    <property type="project" value="InterPro"/>
</dbReference>
<organism evidence="4 5">
    <name type="scientific">Ahniella affigens</name>
    <dbReference type="NCBI Taxonomy" id="2021234"/>
    <lineage>
        <taxon>Bacteria</taxon>
        <taxon>Pseudomonadati</taxon>
        <taxon>Pseudomonadota</taxon>
        <taxon>Gammaproteobacteria</taxon>
        <taxon>Lysobacterales</taxon>
        <taxon>Rhodanobacteraceae</taxon>
        <taxon>Ahniella</taxon>
    </lineage>
</organism>
<feature type="region of interest" description="Disordered" evidence="1">
    <location>
        <begin position="1"/>
        <end position="60"/>
    </location>
</feature>
<dbReference type="KEGG" id="xba:C7S18_13690"/>
<keyword evidence="2" id="KW-0812">Transmembrane</keyword>
<dbReference type="InterPro" id="IPR001387">
    <property type="entry name" value="Cro/C1-type_HTH"/>
</dbReference>
<accession>A0A2P1PTM7</accession>
<protein>
    <recommendedName>
        <fullName evidence="3">HTH cro/C1-type domain-containing protein</fullName>
    </recommendedName>
</protein>
<reference evidence="4 5" key="1">
    <citation type="submission" date="2018-03" db="EMBL/GenBank/DDBJ databases">
        <title>Ahniella affigens gen. nov., sp. nov., a gammaproteobacterium isolated from sandy soil near a stream.</title>
        <authorList>
            <person name="Ko Y."/>
            <person name="Kim J.-H."/>
        </authorList>
    </citation>
    <scope>NUCLEOTIDE SEQUENCE [LARGE SCALE GENOMIC DNA]</scope>
    <source>
        <strain evidence="4 5">D13</strain>
    </source>
</reference>
<evidence type="ECO:0000313" key="5">
    <source>
        <dbReference type="Proteomes" id="UP000241074"/>
    </source>
</evidence>
<evidence type="ECO:0000256" key="1">
    <source>
        <dbReference type="SAM" id="MobiDB-lite"/>
    </source>
</evidence>
<feature type="region of interest" description="Disordered" evidence="1">
    <location>
        <begin position="231"/>
        <end position="274"/>
    </location>
</feature>
<dbReference type="EMBL" id="CP027860">
    <property type="protein sequence ID" value="AVP98180.1"/>
    <property type="molecule type" value="Genomic_DNA"/>
</dbReference>
<dbReference type="Gene3D" id="1.10.260.40">
    <property type="entry name" value="lambda repressor-like DNA-binding domains"/>
    <property type="match status" value="1"/>
</dbReference>
<dbReference type="InterPro" id="IPR025194">
    <property type="entry name" value="RodZ-like_C"/>
</dbReference>
<dbReference type="SUPFAM" id="SSF47413">
    <property type="entry name" value="lambda repressor-like DNA-binding domains"/>
    <property type="match status" value="1"/>
</dbReference>
<feature type="compositionally biased region" description="Low complexity" evidence="1">
    <location>
        <begin position="231"/>
        <end position="254"/>
    </location>
</feature>
<feature type="compositionally biased region" description="Low complexity" evidence="1">
    <location>
        <begin position="23"/>
        <end position="43"/>
    </location>
</feature>